<evidence type="ECO:0000313" key="3">
    <source>
        <dbReference type="EMBL" id="SHH13750.1"/>
    </source>
</evidence>
<dbReference type="InterPro" id="IPR051161">
    <property type="entry name" value="Mannose-6P_isomerase_type2"/>
</dbReference>
<evidence type="ECO:0000259" key="2">
    <source>
        <dbReference type="Pfam" id="PF22640"/>
    </source>
</evidence>
<dbReference type="GO" id="GO:0009298">
    <property type="term" value="P:GDP-mannose biosynthetic process"/>
    <property type="evidence" value="ECO:0007669"/>
    <property type="project" value="TreeGrafter"/>
</dbReference>
<dbReference type="InterPro" id="IPR005835">
    <property type="entry name" value="NTP_transferase_dom"/>
</dbReference>
<organism evidence="3 4">
    <name type="scientific">Thermosyntropha lipolytica DSM 11003</name>
    <dbReference type="NCBI Taxonomy" id="1123382"/>
    <lineage>
        <taxon>Bacteria</taxon>
        <taxon>Bacillati</taxon>
        <taxon>Bacillota</taxon>
        <taxon>Clostridia</taxon>
        <taxon>Eubacteriales</taxon>
        <taxon>Syntrophomonadaceae</taxon>
        <taxon>Thermosyntropha</taxon>
    </lineage>
</organism>
<feature type="domain" description="MannoseP isomerase/GMP-like beta-helix" evidence="2">
    <location>
        <begin position="288"/>
        <end position="335"/>
    </location>
</feature>
<dbReference type="PANTHER" id="PTHR46390">
    <property type="entry name" value="MANNOSE-1-PHOSPHATE GUANYLYLTRANSFERASE"/>
    <property type="match status" value="1"/>
</dbReference>
<dbReference type="Pfam" id="PF22640">
    <property type="entry name" value="ManC_GMP_beta-helix"/>
    <property type="match status" value="1"/>
</dbReference>
<keyword evidence="4" id="KW-1185">Reference proteome</keyword>
<reference evidence="4" key="1">
    <citation type="submission" date="2016-11" db="EMBL/GenBank/DDBJ databases">
        <authorList>
            <person name="Varghese N."/>
            <person name="Submissions S."/>
        </authorList>
    </citation>
    <scope>NUCLEOTIDE SEQUENCE [LARGE SCALE GENOMIC DNA]</scope>
    <source>
        <strain evidence="4">DSM 11003</strain>
    </source>
</reference>
<dbReference type="CDD" id="cd02509">
    <property type="entry name" value="GDP-M1P_Guanylyltransferase"/>
    <property type="match status" value="1"/>
</dbReference>
<dbReference type="SUPFAM" id="SSF159283">
    <property type="entry name" value="Guanosine diphospho-D-mannose pyrophosphorylase/mannose-6-phosphate isomerase linker domain"/>
    <property type="match status" value="1"/>
</dbReference>
<proteinExistence type="predicted"/>
<dbReference type="PANTHER" id="PTHR46390:SF1">
    <property type="entry name" value="MANNOSE-1-PHOSPHATE GUANYLYLTRANSFERASE"/>
    <property type="match status" value="1"/>
</dbReference>
<dbReference type="InterPro" id="IPR054566">
    <property type="entry name" value="ManC/GMP-like_b-helix"/>
</dbReference>
<dbReference type="RefSeq" id="WP_073092991.1">
    <property type="nucleotide sequence ID" value="NZ_FQWY01000034.1"/>
</dbReference>
<dbReference type="SUPFAM" id="SSF53448">
    <property type="entry name" value="Nucleotide-diphospho-sugar transferases"/>
    <property type="match status" value="1"/>
</dbReference>
<keyword evidence="3" id="KW-0548">Nucleotidyltransferase</keyword>
<dbReference type="EMBL" id="FQWY01000034">
    <property type="protein sequence ID" value="SHH13750.1"/>
    <property type="molecule type" value="Genomic_DNA"/>
</dbReference>
<protein>
    <submittedName>
        <fullName evidence="3">Mannose-1-phosphate guanylyltransferase</fullName>
    </submittedName>
</protein>
<evidence type="ECO:0000259" key="1">
    <source>
        <dbReference type="Pfam" id="PF00483"/>
    </source>
</evidence>
<dbReference type="Pfam" id="PF00483">
    <property type="entry name" value="NTP_transferase"/>
    <property type="match status" value="1"/>
</dbReference>
<dbReference type="GO" id="GO:0004475">
    <property type="term" value="F:mannose-1-phosphate guanylyltransferase (GTP) activity"/>
    <property type="evidence" value="ECO:0007669"/>
    <property type="project" value="InterPro"/>
</dbReference>
<evidence type="ECO:0000313" key="4">
    <source>
        <dbReference type="Proteomes" id="UP000242329"/>
    </source>
</evidence>
<dbReference type="OrthoDB" id="9806359at2"/>
<sequence>MLSVILAGGKGLRLWPESRSFRPKQLCQLVDEKSMLEHTIDRLKKAGSEKIIILTNQSLVKAIEELISQHPDKNNIQIISEPESKNTAPAVGLILSYYAENIDDIIGFFPADHHILNLQKFTATIEKACLAAKAGHLTTIGIKPDRPETGFGYIEKTKLEVGQIPEVYQVNSFYEKPDFKTALSYIKSGNHMWNSGIYIGKVKTFLEEFAHNLPEIYEKIKKGPEFYINSYAEMPDISIDYGIAEKSSRLAVVISDFGWCDLGSWNALEKIHPKDEYGNIAFGSDILFLDAGNCIARQKEKTLVLFGVENLLVVETEDIVFISHRDKCQDMREITHILQKIGRYDLL</sequence>
<dbReference type="InterPro" id="IPR029044">
    <property type="entry name" value="Nucleotide-diphossugar_trans"/>
</dbReference>
<dbReference type="STRING" id="1123382.SAMN02745221_01773"/>
<feature type="domain" description="Nucleotidyl transferase" evidence="1">
    <location>
        <begin position="3"/>
        <end position="276"/>
    </location>
</feature>
<dbReference type="InterPro" id="IPR049577">
    <property type="entry name" value="GMPP_N"/>
</dbReference>
<dbReference type="AlphaFoldDB" id="A0A1M5QIW3"/>
<keyword evidence="3" id="KW-0808">Transferase</keyword>
<gene>
    <name evidence="3" type="ORF">SAMN02745221_01773</name>
</gene>
<name>A0A1M5QIW3_9FIRM</name>
<dbReference type="Proteomes" id="UP000242329">
    <property type="component" value="Unassembled WGS sequence"/>
</dbReference>
<accession>A0A1M5QIW3</accession>
<dbReference type="Gene3D" id="3.90.550.10">
    <property type="entry name" value="Spore Coat Polysaccharide Biosynthesis Protein SpsA, Chain A"/>
    <property type="match status" value="1"/>
</dbReference>